<dbReference type="Pfam" id="PF05438">
    <property type="entry name" value="TRH"/>
    <property type="match status" value="1"/>
</dbReference>
<sequence length="243" mass="27802">MKSTRLLFLASVLVCNLMTARGGAQSISSEEEPDPRTTEDLLLRRAESLLLRSILRKIPISLPPGGLSAQAAWVAKRQHPGKRRTEDGAEEADEEYSDVERRQHPGKRAATGRPLATVVQGELSKRQHPGKRYAVVTRSRRQHPGKRQPDRGEEEEEEEEGEEEEEEEEHHRLPELHRRQHPGKRFWDRPGSATTSPCEDLWDPARCAKTDLLLHFLDDISDVKRGEEKRQHPGKRFAPEEEQ</sequence>
<name>A0A3Q2YUC2_HIPCM</name>
<keyword evidence="8" id="KW-0027">Amidation</keyword>
<dbReference type="Ensembl" id="ENSHCOT00000000905.1">
    <property type="protein sequence ID" value="ENSHCOP00000022510.1"/>
    <property type="gene ID" value="ENSHCOG00000010269.1"/>
</dbReference>
<dbReference type="InterPro" id="IPR008857">
    <property type="entry name" value="TRH"/>
</dbReference>
<dbReference type="GO" id="GO:0014050">
    <property type="term" value="P:negative regulation of glutamate secretion"/>
    <property type="evidence" value="ECO:0007669"/>
    <property type="project" value="TreeGrafter"/>
</dbReference>
<comment type="function">
    <text evidence="9">Functions as a regulator of the biosynthesis of TSH in the anterior pituitary gland and as a neurotransmitter/ neuromodulator in the central and peripheral nervous systems.</text>
</comment>
<dbReference type="STRING" id="109280.ENSHCOP00000022510"/>
<evidence type="ECO:0000256" key="2">
    <source>
        <dbReference type="ARBA" id="ARBA00010437"/>
    </source>
</evidence>
<comment type="similarity">
    <text evidence="2 9">Belongs to the TRH family.</text>
</comment>
<dbReference type="GO" id="GO:0008437">
    <property type="term" value="F:thyrotropin-releasing hormone activity"/>
    <property type="evidence" value="ECO:0007669"/>
    <property type="project" value="InterPro"/>
</dbReference>
<evidence type="ECO:0000256" key="3">
    <source>
        <dbReference type="ARBA" id="ARBA00022525"/>
    </source>
</evidence>
<keyword evidence="12" id="KW-1185">Reference proteome</keyword>
<feature type="chain" id="PRO_5018383547" description="Pro-thyrotropin-releasing hormone" evidence="9">
    <location>
        <begin position="25"/>
        <end position="243"/>
    </location>
</feature>
<evidence type="ECO:0000256" key="4">
    <source>
        <dbReference type="ARBA" id="ARBA00022685"/>
    </source>
</evidence>
<feature type="region of interest" description="Disordered" evidence="10">
    <location>
        <begin position="74"/>
        <end position="203"/>
    </location>
</feature>
<feature type="compositionally biased region" description="Acidic residues" evidence="10">
    <location>
        <begin position="88"/>
        <end position="97"/>
    </location>
</feature>
<dbReference type="GO" id="GO:0042755">
    <property type="term" value="P:eating behavior"/>
    <property type="evidence" value="ECO:0007669"/>
    <property type="project" value="TreeGrafter"/>
</dbReference>
<keyword evidence="7" id="KW-0677">Repeat</keyword>
<protein>
    <recommendedName>
        <fullName evidence="9">Pro-thyrotropin-releasing hormone</fullName>
    </recommendedName>
</protein>
<keyword evidence="5 9" id="KW-0372">Hormone</keyword>
<dbReference type="PIRSF" id="PIRSF001795">
    <property type="entry name" value="TRH"/>
    <property type="match status" value="1"/>
</dbReference>
<dbReference type="GO" id="GO:0001692">
    <property type="term" value="P:histamine metabolic process"/>
    <property type="evidence" value="ECO:0007669"/>
    <property type="project" value="TreeGrafter"/>
</dbReference>
<dbReference type="AlphaFoldDB" id="A0A3Q2YUC2"/>
<reference evidence="11" key="2">
    <citation type="submission" date="2025-09" db="UniProtKB">
        <authorList>
            <consortium name="Ensembl"/>
        </authorList>
    </citation>
    <scope>IDENTIFICATION</scope>
</reference>
<dbReference type="PANTHER" id="PTHR17530">
    <property type="entry name" value="PRO-THYROTROPIN-RELEASING HORMONE"/>
    <property type="match status" value="1"/>
</dbReference>
<accession>A0A3Q2YUC2</accession>
<dbReference type="OMA" id="QESFTCN"/>
<proteinExistence type="inferred from homology"/>
<evidence type="ECO:0000256" key="1">
    <source>
        <dbReference type="ARBA" id="ARBA00004613"/>
    </source>
</evidence>
<evidence type="ECO:0000313" key="12">
    <source>
        <dbReference type="Proteomes" id="UP000264820"/>
    </source>
</evidence>
<dbReference type="GeneTree" id="ENSGT00390000016951"/>
<dbReference type="GO" id="GO:0030141">
    <property type="term" value="C:secretory granule"/>
    <property type="evidence" value="ECO:0007669"/>
    <property type="project" value="TreeGrafter"/>
</dbReference>
<evidence type="ECO:0000256" key="6">
    <source>
        <dbReference type="ARBA" id="ARBA00022729"/>
    </source>
</evidence>
<keyword evidence="4" id="KW-0165">Cleavage on pair of basic residues</keyword>
<dbReference type="GO" id="GO:0014054">
    <property type="term" value="P:positive regulation of gamma-aminobutyric acid secretion"/>
    <property type="evidence" value="ECO:0007669"/>
    <property type="project" value="TreeGrafter"/>
</dbReference>
<dbReference type="Proteomes" id="UP000264820">
    <property type="component" value="Unplaced"/>
</dbReference>
<dbReference type="GO" id="GO:0009755">
    <property type="term" value="P:hormone-mediated signaling pathway"/>
    <property type="evidence" value="ECO:0007669"/>
    <property type="project" value="UniProtKB-UniRule"/>
</dbReference>
<feature type="compositionally biased region" description="Acidic residues" evidence="10">
    <location>
        <begin position="152"/>
        <end position="168"/>
    </location>
</feature>
<dbReference type="PANTHER" id="PTHR17530:SF2">
    <property type="entry name" value="PRO-THYROTROPIN-RELEASING HORMONE"/>
    <property type="match status" value="1"/>
</dbReference>
<evidence type="ECO:0000256" key="9">
    <source>
        <dbReference type="PIRNR" id="PIRNR001795"/>
    </source>
</evidence>
<keyword evidence="3 9" id="KW-0964">Secreted</keyword>
<evidence type="ECO:0000256" key="7">
    <source>
        <dbReference type="ARBA" id="ARBA00022737"/>
    </source>
</evidence>
<evidence type="ECO:0000256" key="5">
    <source>
        <dbReference type="ARBA" id="ARBA00022702"/>
    </source>
</evidence>
<feature type="compositionally biased region" description="Basic and acidic residues" evidence="10">
    <location>
        <begin position="219"/>
        <end position="231"/>
    </location>
</feature>
<dbReference type="GO" id="GO:0005576">
    <property type="term" value="C:extracellular region"/>
    <property type="evidence" value="ECO:0007669"/>
    <property type="project" value="UniProtKB-SubCell"/>
</dbReference>
<evidence type="ECO:0000256" key="8">
    <source>
        <dbReference type="ARBA" id="ARBA00022815"/>
    </source>
</evidence>
<evidence type="ECO:0000256" key="10">
    <source>
        <dbReference type="SAM" id="MobiDB-lite"/>
    </source>
</evidence>
<feature type="region of interest" description="Disordered" evidence="10">
    <location>
        <begin position="219"/>
        <end position="243"/>
    </location>
</feature>
<feature type="signal peptide" evidence="9">
    <location>
        <begin position="1"/>
        <end position="24"/>
    </location>
</feature>
<organism evidence="11 12">
    <name type="scientific">Hippocampus comes</name>
    <name type="common">Tiger tail seahorse</name>
    <dbReference type="NCBI Taxonomy" id="109280"/>
    <lineage>
        <taxon>Eukaryota</taxon>
        <taxon>Metazoa</taxon>
        <taxon>Chordata</taxon>
        <taxon>Craniata</taxon>
        <taxon>Vertebrata</taxon>
        <taxon>Euteleostomi</taxon>
        <taxon>Actinopterygii</taxon>
        <taxon>Neopterygii</taxon>
        <taxon>Teleostei</taxon>
        <taxon>Neoteleostei</taxon>
        <taxon>Acanthomorphata</taxon>
        <taxon>Syngnathiaria</taxon>
        <taxon>Syngnathiformes</taxon>
        <taxon>Syngnathoidei</taxon>
        <taxon>Syngnathidae</taxon>
        <taxon>Hippocampus</taxon>
    </lineage>
</organism>
<reference evidence="11" key="1">
    <citation type="submission" date="2025-08" db="UniProtKB">
        <authorList>
            <consortium name="Ensembl"/>
        </authorList>
    </citation>
    <scope>IDENTIFICATION</scope>
</reference>
<keyword evidence="6 9" id="KW-0732">Signal</keyword>
<dbReference type="GO" id="GO:0032024">
    <property type="term" value="P:positive regulation of insulin secretion"/>
    <property type="evidence" value="ECO:0007669"/>
    <property type="project" value="TreeGrafter"/>
</dbReference>
<evidence type="ECO:0000313" key="11">
    <source>
        <dbReference type="Ensembl" id="ENSHCOP00000022510.1"/>
    </source>
</evidence>
<comment type="subcellular location">
    <subcellularLocation>
        <location evidence="1">Secreted</location>
    </subcellularLocation>
</comment>